<comment type="caution">
    <text evidence="16">The sequence shown here is derived from an EMBL/GenBank/DDBJ whole genome shotgun (WGS) entry which is preliminary data.</text>
</comment>
<feature type="binding site" evidence="13">
    <location>
        <begin position="76"/>
        <end position="78"/>
    </location>
    <ligand>
        <name>NAD(+)</name>
        <dbReference type="ChEBI" id="CHEBI:57540"/>
    </ligand>
</feature>
<accession>A0A0W0WGC9</accession>
<dbReference type="UniPathway" id="UPA00034">
    <property type="reaction ID" value="UER00018"/>
</dbReference>
<dbReference type="NCBIfam" id="TIGR00036">
    <property type="entry name" value="dapB"/>
    <property type="match status" value="1"/>
</dbReference>
<reference evidence="16 17" key="1">
    <citation type="submission" date="2015-11" db="EMBL/GenBank/DDBJ databases">
        <title>Genomic analysis of 38 Legionella species identifies large and diverse effector repertoires.</title>
        <authorList>
            <person name="Burstein D."/>
            <person name="Amaro F."/>
            <person name="Zusman T."/>
            <person name="Lifshitz Z."/>
            <person name="Cohen O."/>
            <person name="Gilbert J.A."/>
            <person name="Pupko T."/>
            <person name="Shuman H.A."/>
            <person name="Segal G."/>
        </authorList>
    </citation>
    <scope>NUCLEOTIDE SEQUENCE [LARGE SCALE GENOMIC DNA]</scope>
    <source>
        <strain evidence="16 17">Bercovier 4</strain>
    </source>
</reference>
<evidence type="ECO:0000256" key="9">
    <source>
        <dbReference type="ARBA" id="ARBA00037922"/>
    </source>
</evidence>
<dbReference type="AlphaFoldDB" id="A0A0W0WGC9"/>
<dbReference type="PANTHER" id="PTHR20836:SF0">
    <property type="entry name" value="4-HYDROXY-TETRAHYDRODIPICOLINATE REDUCTASE 1, CHLOROPLASTIC-RELATED"/>
    <property type="match status" value="1"/>
</dbReference>
<evidence type="ECO:0000256" key="3">
    <source>
        <dbReference type="ARBA" id="ARBA00022605"/>
    </source>
</evidence>
<dbReference type="STRING" id="454.Lisr_0676"/>
<evidence type="ECO:0000256" key="6">
    <source>
        <dbReference type="ARBA" id="ARBA00023002"/>
    </source>
</evidence>
<dbReference type="FunFam" id="3.30.360.10:FF:000009">
    <property type="entry name" value="4-hydroxy-tetrahydrodipicolinate reductase"/>
    <property type="match status" value="1"/>
</dbReference>
<evidence type="ECO:0000256" key="2">
    <source>
        <dbReference type="ARBA" id="ARBA00022490"/>
    </source>
</evidence>
<evidence type="ECO:0000259" key="15">
    <source>
        <dbReference type="Pfam" id="PF05173"/>
    </source>
</evidence>
<dbReference type="GO" id="GO:0009089">
    <property type="term" value="P:lysine biosynthetic process via diaminopimelate"/>
    <property type="evidence" value="ECO:0007669"/>
    <property type="project" value="UniProtKB-UniRule"/>
</dbReference>
<feature type="active site" description="Proton donor" evidence="13">
    <location>
        <position position="136"/>
    </location>
</feature>
<feature type="binding site" evidence="13">
    <location>
        <position position="133"/>
    </location>
    <ligand>
        <name>(S)-2,3,4,5-tetrahydrodipicolinate</name>
        <dbReference type="ChEBI" id="CHEBI:16845"/>
    </ligand>
</feature>
<protein>
    <recommendedName>
        <fullName evidence="10 13">4-hydroxy-tetrahydrodipicolinate reductase</fullName>
        <shortName evidence="13">HTPA reductase</shortName>
        <ecNumber evidence="10 13">1.17.1.8</ecNumber>
    </recommendedName>
</protein>
<evidence type="ECO:0000256" key="12">
    <source>
        <dbReference type="ARBA" id="ARBA00049396"/>
    </source>
</evidence>
<dbReference type="Gene3D" id="3.40.50.720">
    <property type="entry name" value="NAD(P)-binding Rossmann-like Domain"/>
    <property type="match status" value="1"/>
</dbReference>
<evidence type="ECO:0000256" key="4">
    <source>
        <dbReference type="ARBA" id="ARBA00022857"/>
    </source>
</evidence>
<dbReference type="GO" id="GO:0008839">
    <property type="term" value="F:4-hydroxy-tetrahydrodipicolinate reductase"/>
    <property type="evidence" value="ECO:0007669"/>
    <property type="project" value="UniProtKB-UniRule"/>
</dbReference>
<dbReference type="SUPFAM" id="SSF55347">
    <property type="entry name" value="Glyceraldehyde-3-phosphate dehydrogenase-like, C-terminal domain"/>
    <property type="match status" value="1"/>
</dbReference>
<evidence type="ECO:0000256" key="5">
    <source>
        <dbReference type="ARBA" id="ARBA00022915"/>
    </source>
</evidence>
<evidence type="ECO:0000256" key="8">
    <source>
        <dbReference type="ARBA" id="ARBA00023154"/>
    </source>
</evidence>
<evidence type="ECO:0000313" key="16">
    <source>
        <dbReference type="EMBL" id="KTD31365.1"/>
    </source>
</evidence>
<dbReference type="InterPro" id="IPR022663">
    <property type="entry name" value="DapB_C"/>
</dbReference>
<dbReference type="RefSeq" id="WP_058501052.1">
    <property type="nucleotide sequence ID" value="NZ_CAAAJA010000024.1"/>
</dbReference>
<feature type="domain" description="Dihydrodipicolinate reductase C-terminal" evidence="15">
    <location>
        <begin position="109"/>
        <end position="241"/>
    </location>
</feature>
<dbReference type="GO" id="GO:0019877">
    <property type="term" value="P:diaminopimelate biosynthetic process"/>
    <property type="evidence" value="ECO:0007669"/>
    <property type="project" value="UniProtKB-UniRule"/>
</dbReference>
<comment type="pathway">
    <text evidence="9 13">Amino-acid biosynthesis; L-lysine biosynthesis via DAP pathway; (S)-tetrahydrodipicolinate from L-aspartate: step 4/4.</text>
</comment>
<dbReference type="PANTHER" id="PTHR20836">
    <property type="entry name" value="DIHYDRODIPICOLINATE REDUCTASE"/>
    <property type="match status" value="1"/>
</dbReference>
<dbReference type="InterPro" id="IPR000846">
    <property type="entry name" value="DapB_N"/>
</dbReference>
<comment type="catalytic activity">
    <reaction evidence="11 13">
        <text>(S)-2,3,4,5-tetrahydrodipicolinate + NADP(+) + H2O = (2S,4S)-4-hydroxy-2,3,4,5-tetrahydrodipicolinate + NADPH + H(+)</text>
        <dbReference type="Rhea" id="RHEA:35331"/>
        <dbReference type="ChEBI" id="CHEBI:15377"/>
        <dbReference type="ChEBI" id="CHEBI:15378"/>
        <dbReference type="ChEBI" id="CHEBI:16845"/>
        <dbReference type="ChEBI" id="CHEBI:57783"/>
        <dbReference type="ChEBI" id="CHEBI:58349"/>
        <dbReference type="ChEBI" id="CHEBI:67139"/>
        <dbReference type="EC" id="1.17.1.8"/>
    </reaction>
</comment>
<comment type="subunit">
    <text evidence="13">Homotetramer.</text>
</comment>
<keyword evidence="5 13" id="KW-0220">Diaminopimelate biosynthesis</keyword>
<comment type="function">
    <text evidence="13">Catalyzes the conversion of 4-hydroxy-tetrahydrodipicolinate (HTPA) to tetrahydrodipicolinate.</text>
</comment>
<dbReference type="GO" id="GO:0050661">
    <property type="term" value="F:NADP binding"/>
    <property type="evidence" value="ECO:0007669"/>
    <property type="project" value="UniProtKB-UniRule"/>
</dbReference>
<evidence type="ECO:0000313" key="17">
    <source>
        <dbReference type="Proteomes" id="UP000054761"/>
    </source>
</evidence>
<dbReference type="Gene3D" id="3.30.360.10">
    <property type="entry name" value="Dihydrodipicolinate Reductase, domain 2"/>
    <property type="match status" value="1"/>
</dbReference>
<dbReference type="GO" id="GO:0005829">
    <property type="term" value="C:cytosol"/>
    <property type="evidence" value="ECO:0007669"/>
    <property type="project" value="TreeGrafter"/>
</dbReference>
<keyword evidence="4 13" id="KW-0521">NADP</keyword>
<evidence type="ECO:0000256" key="13">
    <source>
        <dbReference type="HAMAP-Rule" id="MF_00102"/>
    </source>
</evidence>
<evidence type="ECO:0000256" key="10">
    <source>
        <dbReference type="ARBA" id="ARBA00038983"/>
    </source>
</evidence>
<organism evidence="16 17">
    <name type="scientific">Legionella israelensis</name>
    <dbReference type="NCBI Taxonomy" id="454"/>
    <lineage>
        <taxon>Bacteria</taxon>
        <taxon>Pseudomonadati</taxon>
        <taxon>Pseudomonadota</taxon>
        <taxon>Gammaproteobacteria</taxon>
        <taxon>Legionellales</taxon>
        <taxon>Legionellaceae</taxon>
        <taxon>Legionella</taxon>
    </lineage>
</organism>
<evidence type="ECO:0000259" key="14">
    <source>
        <dbReference type="Pfam" id="PF01113"/>
    </source>
</evidence>
<dbReference type="EMBL" id="LNYH01000023">
    <property type="protein sequence ID" value="KTD31365.1"/>
    <property type="molecule type" value="Genomic_DNA"/>
</dbReference>
<proteinExistence type="inferred from homology"/>
<comment type="subcellular location">
    <subcellularLocation>
        <location evidence="13">Cytoplasm</location>
    </subcellularLocation>
</comment>
<sequence>MRVIVNGARGKMGSLACNVLDRHPDFTLVAALGREDNLGEAIEQNKAGIVVDLTNADSVYVNSKIIIEHGAHPVIGTSGLMDEQIKELQSRCEQLQLGGLVVPNFSISAVLMMHFAAIASSWMSEVEIIEMHHQQKLDAPSGTALKTAEIIAAARKSPRKQLSLKELIPAVRGGRHEDINIHSLRLPGVLARQQVIFGHPGETLSITHDSIDRTSFMPGLLLACQKVGDLKTLHYGLETLLDL</sequence>
<feature type="active site" description="Proton donor/acceptor" evidence="13">
    <location>
        <position position="132"/>
    </location>
</feature>
<comment type="caution">
    <text evidence="13">Lacks conserved residue(s) required for the propagation of feature annotation.</text>
</comment>
<comment type="similarity">
    <text evidence="1 13">Belongs to the DapB family.</text>
</comment>
<keyword evidence="3 13" id="KW-0028">Amino-acid biosynthesis</keyword>
<name>A0A0W0WGC9_9GAMM</name>
<dbReference type="EC" id="1.17.1.8" evidence="10 13"/>
<evidence type="ECO:0000256" key="1">
    <source>
        <dbReference type="ARBA" id="ARBA00006642"/>
    </source>
</evidence>
<dbReference type="InterPro" id="IPR022664">
    <property type="entry name" value="DapB_N_CS"/>
</dbReference>
<comment type="catalytic activity">
    <reaction evidence="12 13">
        <text>(S)-2,3,4,5-tetrahydrodipicolinate + NAD(+) + H2O = (2S,4S)-4-hydroxy-2,3,4,5-tetrahydrodipicolinate + NADH + H(+)</text>
        <dbReference type="Rhea" id="RHEA:35323"/>
        <dbReference type="ChEBI" id="CHEBI:15377"/>
        <dbReference type="ChEBI" id="CHEBI:15378"/>
        <dbReference type="ChEBI" id="CHEBI:16845"/>
        <dbReference type="ChEBI" id="CHEBI:57540"/>
        <dbReference type="ChEBI" id="CHEBI:57945"/>
        <dbReference type="ChEBI" id="CHEBI:67139"/>
        <dbReference type="EC" id="1.17.1.8"/>
    </reaction>
</comment>
<dbReference type="InterPro" id="IPR036291">
    <property type="entry name" value="NAD(P)-bd_dom_sf"/>
</dbReference>
<dbReference type="PATRIC" id="fig|454.4.peg.723"/>
<keyword evidence="2 13" id="KW-0963">Cytoplasm</keyword>
<feature type="binding site" evidence="13">
    <location>
        <begin position="102"/>
        <end position="105"/>
    </location>
    <ligand>
        <name>NAD(+)</name>
        <dbReference type="ChEBI" id="CHEBI:57540"/>
    </ligand>
</feature>
<dbReference type="CDD" id="cd02274">
    <property type="entry name" value="DHDPR_N"/>
    <property type="match status" value="1"/>
</dbReference>
<dbReference type="HAMAP" id="MF_00102">
    <property type="entry name" value="DapB"/>
    <property type="match status" value="1"/>
</dbReference>
<keyword evidence="6 13" id="KW-0560">Oxidoreductase</keyword>
<feature type="binding site" evidence="13">
    <location>
        <begin position="7"/>
        <end position="12"/>
    </location>
    <ligand>
        <name>NAD(+)</name>
        <dbReference type="ChEBI" id="CHEBI:57540"/>
    </ligand>
</feature>
<dbReference type="Pfam" id="PF05173">
    <property type="entry name" value="DapB_C"/>
    <property type="match status" value="1"/>
</dbReference>
<keyword evidence="7 13" id="KW-0520">NAD</keyword>
<evidence type="ECO:0000256" key="11">
    <source>
        <dbReference type="ARBA" id="ARBA00049080"/>
    </source>
</evidence>
<dbReference type="GO" id="GO:0051287">
    <property type="term" value="F:NAD binding"/>
    <property type="evidence" value="ECO:0007669"/>
    <property type="project" value="UniProtKB-UniRule"/>
</dbReference>
<dbReference type="PIRSF" id="PIRSF000161">
    <property type="entry name" value="DHPR"/>
    <property type="match status" value="1"/>
</dbReference>
<dbReference type="PROSITE" id="PS01298">
    <property type="entry name" value="DAPB"/>
    <property type="match status" value="1"/>
</dbReference>
<keyword evidence="8 13" id="KW-0457">Lysine biosynthesis</keyword>
<dbReference type="OrthoDB" id="9790352at2"/>
<gene>
    <name evidence="13" type="primary">dapB</name>
    <name evidence="16" type="ORF">Lisr_0676</name>
</gene>
<feature type="binding site" evidence="13">
    <location>
        <begin position="142"/>
        <end position="143"/>
    </location>
    <ligand>
        <name>(S)-2,3,4,5-tetrahydrodipicolinate</name>
        <dbReference type="ChEBI" id="CHEBI:16845"/>
    </ligand>
</feature>
<feature type="domain" description="Dihydrodipicolinate reductase N-terminal" evidence="14">
    <location>
        <begin position="1"/>
        <end position="105"/>
    </location>
</feature>
<evidence type="ECO:0000256" key="7">
    <source>
        <dbReference type="ARBA" id="ARBA00023027"/>
    </source>
</evidence>
<comment type="caution">
    <text evidence="13">Was originally thought to be a dihydrodipicolinate reductase (DHDPR), catalyzing the conversion of dihydrodipicolinate to tetrahydrodipicolinate. However, it was shown in E.coli that the substrate of the enzymatic reaction is not dihydrodipicolinate (DHDP) but in fact (2S,4S)-4-hydroxy-2,3,4,5-tetrahydrodipicolinic acid (HTPA), the product released by the DapA-catalyzed reaction.</text>
</comment>
<dbReference type="GO" id="GO:0016726">
    <property type="term" value="F:oxidoreductase activity, acting on CH or CH2 groups, NAD or NADP as acceptor"/>
    <property type="evidence" value="ECO:0007669"/>
    <property type="project" value="UniProtKB-UniRule"/>
</dbReference>
<dbReference type="InterPro" id="IPR023940">
    <property type="entry name" value="DHDPR_bac"/>
</dbReference>
<keyword evidence="17" id="KW-1185">Reference proteome</keyword>
<dbReference type="SUPFAM" id="SSF51735">
    <property type="entry name" value="NAD(P)-binding Rossmann-fold domains"/>
    <property type="match status" value="1"/>
</dbReference>
<dbReference type="Pfam" id="PF01113">
    <property type="entry name" value="DapB_N"/>
    <property type="match status" value="1"/>
</dbReference>
<dbReference type="Proteomes" id="UP000054761">
    <property type="component" value="Unassembled WGS sequence"/>
</dbReference>